<evidence type="ECO:0000256" key="3">
    <source>
        <dbReference type="SAM" id="MobiDB-lite"/>
    </source>
</evidence>
<feature type="region of interest" description="Disordered" evidence="3">
    <location>
        <begin position="245"/>
        <end position="281"/>
    </location>
</feature>
<evidence type="ECO:0000256" key="2">
    <source>
        <dbReference type="SAM" id="Coils"/>
    </source>
</evidence>
<evidence type="ECO:0000313" key="5">
    <source>
        <dbReference type="Proteomes" id="UP001146793"/>
    </source>
</evidence>
<feature type="compositionally biased region" description="Basic and acidic residues" evidence="3">
    <location>
        <begin position="168"/>
        <end position="182"/>
    </location>
</feature>
<dbReference type="InterPro" id="IPR036322">
    <property type="entry name" value="WD40_repeat_dom_sf"/>
</dbReference>
<name>A0AAV7ZJD3_9EUKA</name>
<accession>A0AAV7ZJD3</accession>
<feature type="region of interest" description="Disordered" evidence="3">
    <location>
        <begin position="168"/>
        <end position="199"/>
    </location>
</feature>
<evidence type="ECO:0000313" key="4">
    <source>
        <dbReference type="EMBL" id="KAJ3442079.1"/>
    </source>
</evidence>
<keyword evidence="1" id="KW-0853">WD repeat</keyword>
<sequence>MNLKFRNPHEDHFPHCVVDQLLSSKLDETKTIVDISPMCLSFNKQGSLLAVGYNEGSVLLWDYSTHNVVDRFFNITVDKQEEKKQSIKKELNKEILEKQTISNVNQENSLQQIKEEKTKMSITINNNNTEKEQKQSQVNEKDPKIINLQNKDQKEMEIEIKKEEIQEKEKVNENEKPIETRKPKGRGRGRGGEGEVEIEGEENKDLKQKKNNMFLLSVVNTLNEDPYLINISNCNKIQENFEEKSNKFNQKNEMGKQLETETDNKKEIEIEKEKEKEITSK</sequence>
<dbReference type="InterPro" id="IPR015943">
    <property type="entry name" value="WD40/YVTN_repeat-like_dom_sf"/>
</dbReference>
<organism evidence="4 5">
    <name type="scientific">Anaeramoeba flamelloides</name>
    <dbReference type="NCBI Taxonomy" id="1746091"/>
    <lineage>
        <taxon>Eukaryota</taxon>
        <taxon>Metamonada</taxon>
        <taxon>Anaeramoebidae</taxon>
        <taxon>Anaeramoeba</taxon>
    </lineage>
</organism>
<dbReference type="AlphaFoldDB" id="A0AAV7ZJD3"/>
<dbReference type="Proteomes" id="UP001146793">
    <property type="component" value="Unassembled WGS sequence"/>
</dbReference>
<dbReference type="InterPro" id="IPR001680">
    <property type="entry name" value="WD40_rpt"/>
</dbReference>
<protein>
    <submittedName>
        <fullName evidence="4">Uncharacterized protein</fullName>
    </submittedName>
</protein>
<gene>
    <name evidence="4" type="ORF">M0812_11809</name>
</gene>
<feature type="repeat" description="WD" evidence="1">
    <location>
        <begin position="40"/>
        <end position="71"/>
    </location>
</feature>
<evidence type="ECO:0000256" key="1">
    <source>
        <dbReference type="PROSITE-ProRule" id="PRU00221"/>
    </source>
</evidence>
<dbReference type="SUPFAM" id="SSF50978">
    <property type="entry name" value="WD40 repeat-like"/>
    <property type="match status" value="1"/>
</dbReference>
<dbReference type="PROSITE" id="PS50082">
    <property type="entry name" value="WD_REPEATS_2"/>
    <property type="match status" value="1"/>
</dbReference>
<feature type="coiled-coil region" evidence="2">
    <location>
        <begin position="77"/>
        <end position="116"/>
    </location>
</feature>
<feature type="compositionally biased region" description="Basic and acidic residues" evidence="3">
    <location>
        <begin position="253"/>
        <end position="281"/>
    </location>
</feature>
<comment type="caution">
    <text evidence="4">The sequence shown here is derived from an EMBL/GenBank/DDBJ whole genome shotgun (WGS) entry which is preliminary data.</text>
</comment>
<dbReference type="EMBL" id="JANTQA010000026">
    <property type="protein sequence ID" value="KAJ3442079.1"/>
    <property type="molecule type" value="Genomic_DNA"/>
</dbReference>
<proteinExistence type="predicted"/>
<keyword evidence="2" id="KW-0175">Coiled coil</keyword>
<dbReference type="Gene3D" id="2.130.10.10">
    <property type="entry name" value="YVTN repeat-like/Quinoprotein amine dehydrogenase"/>
    <property type="match status" value="1"/>
</dbReference>
<reference evidence="4" key="1">
    <citation type="submission" date="2022-08" db="EMBL/GenBank/DDBJ databases">
        <title>Novel sulphate-reducing endosymbionts in the free-living metamonad Anaeramoeba.</title>
        <authorList>
            <person name="Jerlstrom-Hultqvist J."/>
            <person name="Cepicka I."/>
            <person name="Gallot-Lavallee L."/>
            <person name="Salas-Leiva D."/>
            <person name="Curtis B.A."/>
            <person name="Zahonova K."/>
            <person name="Pipaliya S."/>
            <person name="Dacks J."/>
            <person name="Roger A.J."/>
        </authorList>
    </citation>
    <scope>NUCLEOTIDE SEQUENCE</scope>
    <source>
        <strain evidence="4">Busselton2</strain>
    </source>
</reference>